<evidence type="ECO:0000313" key="1">
    <source>
        <dbReference type="EMBL" id="JAH08680.1"/>
    </source>
</evidence>
<reference evidence="1" key="2">
    <citation type="journal article" date="2015" name="Fish Shellfish Immunol.">
        <title>Early steps in the European eel (Anguilla anguilla)-Vibrio vulnificus interaction in the gills: Role of the RtxA13 toxin.</title>
        <authorList>
            <person name="Callol A."/>
            <person name="Pajuelo D."/>
            <person name="Ebbesson L."/>
            <person name="Teles M."/>
            <person name="MacKenzie S."/>
            <person name="Amaro C."/>
        </authorList>
    </citation>
    <scope>NUCLEOTIDE SEQUENCE</scope>
</reference>
<reference evidence="1" key="1">
    <citation type="submission" date="2014-11" db="EMBL/GenBank/DDBJ databases">
        <authorList>
            <person name="Amaro Gonzalez C."/>
        </authorList>
    </citation>
    <scope>NUCLEOTIDE SEQUENCE</scope>
</reference>
<accession>A0A0E9PX63</accession>
<sequence>MNWSKQYKKMYVCPYLKICLCIVRCSPICGWCRSKMNFRKTCSMVQIQHIQYNFKNV</sequence>
<dbReference type="AlphaFoldDB" id="A0A0E9PX63"/>
<organism evidence="1">
    <name type="scientific">Anguilla anguilla</name>
    <name type="common">European freshwater eel</name>
    <name type="synonym">Muraena anguilla</name>
    <dbReference type="NCBI Taxonomy" id="7936"/>
    <lineage>
        <taxon>Eukaryota</taxon>
        <taxon>Metazoa</taxon>
        <taxon>Chordata</taxon>
        <taxon>Craniata</taxon>
        <taxon>Vertebrata</taxon>
        <taxon>Euteleostomi</taxon>
        <taxon>Actinopterygii</taxon>
        <taxon>Neopterygii</taxon>
        <taxon>Teleostei</taxon>
        <taxon>Anguilliformes</taxon>
        <taxon>Anguillidae</taxon>
        <taxon>Anguilla</taxon>
    </lineage>
</organism>
<dbReference type="EMBL" id="GBXM01099897">
    <property type="protein sequence ID" value="JAH08680.1"/>
    <property type="molecule type" value="Transcribed_RNA"/>
</dbReference>
<protein>
    <submittedName>
        <fullName evidence="1">Uncharacterized protein</fullName>
    </submittedName>
</protein>
<name>A0A0E9PX63_ANGAN</name>
<proteinExistence type="predicted"/>